<evidence type="ECO:0000313" key="11">
    <source>
        <dbReference type="EMBL" id="GAA0957445.1"/>
    </source>
</evidence>
<evidence type="ECO:0000256" key="7">
    <source>
        <dbReference type="RuleBase" id="RU362125"/>
    </source>
</evidence>
<feature type="domain" description="Acyl-CoA dehydrogenase/oxidase C-terminal" evidence="8">
    <location>
        <begin position="245"/>
        <end position="402"/>
    </location>
</feature>
<comment type="caution">
    <text evidence="11">The sequence shown here is derived from an EMBL/GenBank/DDBJ whole genome shotgun (WGS) entry which is preliminary data.</text>
</comment>
<dbReference type="SUPFAM" id="SSF47203">
    <property type="entry name" value="Acyl-CoA dehydrogenase C-terminal domain-like"/>
    <property type="match status" value="1"/>
</dbReference>
<keyword evidence="6 7" id="KW-0560">Oxidoreductase</keyword>
<dbReference type="InterPro" id="IPR009075">
    <property type="entry name" value="AcylCo_DH/oxidase_C"/>
</dbReference>
<evidence type="ECO:0000259" key="9">
    <source>
        <dbReference type="Pfam" id="PF02770"/>
    </source>
</evidence>
<evidence type="ECO:0000256" key="3">
    <source>
        <dbReference type="ARBA" id="ARBA00011738"/>
    </source>
</evidence>
<dbReference type="Gene3D" id="2.40.110.10">
    <property type="entry name" value="Butyryl-CoA Dehydrogenase, subunit A, domain 2"/>
    <property type="match status" value="1"/>
</dbReference>
<comment type="subunit">
    <text evidence="3">Homodimer.</text>
</comment>
<evidence type="ECO:0000259" key="8">
    <source>
        <dbReference type="Pfam" id="PF00441"/>
    </source>
</evidence>
<reference evidence="12" key="1">
    <citation type="journal article" date="2019" name="Int. J. Syst. Evol. Microbiol.">
        <title>The Global Catalogue of Microorganisms (GCM) 10K type strain sequencing project: providing services to taxonomists for standard genome sequencing and annotation.</title>
        <authorList>
            <consortium name="The Broad Institute Genomics Platform"/>
            <consortium name="The Broad Institute Genome Sequencing Center for Infectious Disease"/>
            <person name="Wu L."/>
            <person name="Ma J."/>
        </authorList>
    </citation>
    <scope>NUCLEOTIDE SEQUENCE [LARGE SCALE GENOMIC DNA]</scope>
    <source>
        <strain evidence="12">JCM 10696</strain>
    </source>
</reference>
<keyword evidence="4 7" id="KW-0285">Flavoprotein</keyword>
<dbReference type="Gene3D" id="1.10.540.10">
    <property type="entry name" value="Acyl-CoA dehydrogenase/oxidase, N-terminal domain"/>
    <property type="match status" value="1"/>
</dbReference>
<dbReference type="InterPro" id="IPR013786">
    <property type="entry name" value="AcylCoA_DH/ox_N"/>
</dbReference>
<evidence type="ECO:0000313" key="12">
    <source>
        <dbReference type="Proteomes" id="UP001500665"/>
    </source>
</evidence>
<dbReference type="RefSeq" id="WP_344242861.1">
    <property type="nucleotide sequence ID" value="NZ_BAAAHH010000019.1"/>
</dbReference>
<evidence type="ECO:0000256" key="6">
    <source>
        <dbReference type="ARBA" id="ARBA00023002"/>
    </source>
</evidence>
<evidence type="ECO:0000256" key="2">
    <source>
        <dbReference type="ARBA" id="ARBA00009347"/>
    </source>
</evidence>
<keyword evidence="5 7" id="KW-0274">FAD</keyword>
<evidence type="ECO:0000256" key="4">
    <source>
        <dbReference type="ARBA" id="ARBA00022630"/>
    </source>
</evidence>
<keyword evidence="12" id="KW-1185">Reference proteome</keyword>
<dbReference type="Proteomes" id="UP001500665">
    <property type="component" value="Unassembled WGS sequence"/>
</dbReference>
<dbReference type="InterPro" id="IPR046373">
    <property type="entry name" value="Acyl-CoA_Oxase/DH_mid-dom_sf"/>
</dbReference>
<feature type="domain" description="Acyl-CoA oxidase/dehydrogenase middle" evidence="9">
    <location>
        <begin position="136"/>
        <end position="211"/>
    </location>
</feature>
<evidence type="ECO:0000259" key="10">
    <source>
        <dbReference type="Pfam" id="PF02771"/>
    </source>
</evidence>
<gene>
    <name evidence="11" type="ORF">GCM10009550_44830</name>
</gene>
<protein>
    <submittedName>
        <fullName evidence="11">Acyl-CoA dehydrogenase family protein</fullName>
    </submittedName>
</protein>
<evidence type="ECO:0000256" key="5">
    <source>
        <dbReference type="ARBA" id="ARBA00022827"/>
    </source>
</evidence>
<dbReference type="InterPro" id="IPR036250">
    <property type="entry name" value="AcylCo_DH-like_C"/>
</dbReference>
<dbReference type="Gene3D" id="1.20.140.10">
    <property type="entry name" value="Butyryl-CoA Dehydrogenase, subunit A, domain 3"/>
    <property type="match status" value="1"/>
</dbReference>
<comment type="cofactor">
    <cofactor evidence="1 7">
        <name>FAD</name>
        <dbReference type="ChEBI" id="CHEBI:57692"/>
    </cofactor>
</comment>
<dbReference type="Pfam" id="PF00441">
    <property type="entry name" value="Acyl-CoA_dh_1"/>
    <property type="match status" value="1"/>
</dbReference>
<dbReference type="Pfam" id="PF02771">
    <property type="entry name" value="Acyl-CoA_dh_N"/>
    <property type="match status" value="1"/>
</dbReference>
<organism evidence="11 12">
    <name type="scientific">Actinocorallia libanotica</name>
    <dbReference type="NCBI Taxonomy" id="46162"/>
    <lineage>
        <taxon>Bacteria</taxon>
        <taxon>Bacillati</taxon>
        <taxon>Actinomycetota</taxon>
        <taxon>Actinomycetes</taxon>
        <taxon>Streptosporangiales</taxon>
        <taxon>Thermomonosporaceae</taxon>
        <taxon>Actinocorallia</taxon>
    </lineage>
</organism>
<feature type="domain" description="Acyl-CoA dehydrogenase/oxidase N-terminal" evidence="10">
    <location>
        <begin position="14"/>
        <end position="130"/>
    </location>
</feature>
<dbReference type="InterPro" id="IPR009100">
    <property type="entry name" value="AcylCoA_DH/oxidase_NM_dom_sf"/>
</dbReference>
<dbReference type="Pfam" id="PF02770">
    <property type="entry name" value="Acyl-CoA_dh_M"/>
    <property type="match status" value="1"/>
</dbReference>
<dbReference type="InterPro" id="IPR037069">
    <property type="entry name" value="AcylCoA_DH/ox_N_sf"/>
</dbReference>
<evidence type="ECO:0000256" key="1">
    <source>
        <dbReference type="ARBA" id="ARBA00001974"/>
    </source>
</evidence>
<dbReference type="PANTHER" id="PTHR48083">
    <property type="entry name" value="MEDIUM-CHAIN SPECIFIC ACYL-COA DEHYDROGENASE, MITOCHONDRIAL-RELATED"/>
    <property type="match status" value="1"/>
</dbReference>
<proteinExistence type="inferred from homology"/>
<dbReference type="PANTHER" id="PTHR48083:SF13">
    <property type="entry name" value="ACYL-COA DEHYDROGENASE FAMILY MEMBER 11"/>
    <property type="match status" value="1"/>
</dbReference>
<dbReference type="SUPFAM" id="SSF56645">
    <property type="entry name" value="Acyl-CoA dehydrogenase NM domain-like"/>
    <property type="match status" value="1"/>
</dbReference>
<comment type="similarity">
    <text evidence="2 7">Belongs to the acyl-CoA dehydrogenase family.</text>
</comment>
<accession>A0ABP4C1F7</accession>
<dbReference type="InterPro" id="IPR050741">
    <property type="entry name" value="Acyl-CoA_dehydrogenase"/>
</dbReference>
<sequence>MWDFSTEPDFQAKLDWADRFVREEVEPLDLLFPGTTEPYDRESGVFREIVRPLQAQVREQGLWAAHLSPELGGMGMGQVGLALLNEILGRCMWAPMVFGTQAPDSGNAEILAHYGTEAQRREFLEPLLDGRTVSTYAMTEPTGGADPGGFTCRAVRDGDEWVIDGEKWFASNYPYAAFVIAMVVTDPDVPVHRGSSMLLIPRGTPGMELVRGTGLGGEPLGEGGHGYLRFTGCRVPAENLLGEPGRGFAIAQTRLGGGRLHHAMRSVAQCRRALEMMSERIVSRRTRGGPLSDQQAVRQQLADTWIQLEQFRLQVLHAAWQVDRANATGEREHARAARLHISAVKAATPKTLVDIAYRTVHLHGALGVSNELPLMRLWQSGPTLGIADGPTETHKDVVARLLLQEAEPAEDRFFGSYHVPTRLEAAREKYAAQLKKIEEKV</sequence>
<dbReference type="InterPro" id="IPR006091">
    <property type="entry name" value="Acyl-CoA_Oxase/DH_mid-dom"/>
</dbReference>
<name>A0ABP4C1F7_9ACTN</name>
<dbReference type="EMBL" id="BAAAHH010000019">
    <property type="protein sequence ID" value="GAA0957445.1"/>
    <property type="molecule type" value="Genomic_DNA"/>
</dbReference>